<evidence type="ECO:0000313" key="3">
    <source>
        <dbReference type="Proteomes" id="UP000485058"/>
    </source>
</evidence>
<proteinExistence type="predicted"/>
<dbReference type="InterPro" id="IPR040015">
    <property type="entry name" value="UBL3-like"/>
</dbReference>
<dbReference type="Proteomes" id="UP000485058">
    <property type="component" value="Unassembled WGS sequence"/>
</dbReference>
<dbReference type="InterPro" id="IPR039540">
    <property type="entry name" value="UBL3-like_ubiquitin_dom"/>
</dbReference>
<comment type="caution">
    <text evidence="2">The sequence shown here is derived from an EMBL/GenBank/DDBJ whole genome shotgun (WGS) entry which is preliminary data.</text>
</comment>
<organism evidence="2 3">
    <name type="scientific">Haematococcus lacustris</name>
    <name type="common">Green alga</name>
    <name type="synonym">Haematococcus pluvialis</name>
    <dbReference type="NCBI Taxonomy" id="44745"/>
    <lineage>
        <taxon>Eukaryota</taxon>
        <taxon>Viridiplantae</taxon>
        <taxon>Chlorophyta</taxon>
        <taxon>core chlorophytes</taxon>
        <taxon>Chlorophyceae</taxon>
        <taxon>CS clade</taxon>
        <taxon>Chlamydomonadales</taxon>
        <taxon>Haematococcaceae</taxon>
        <taxon>Haematococcus</taxon>
    </lineage>
</organism>
<accession>A0A699ZED9</accession>
<dbReference type="EMBL" id="BLLF01000665">
    <property type="protein sequence ID" value="GFH13902.1"/>
    <property type="molecule type" value="Genomic_DNA"/>
</dbReference>
<dbReference type="PANTHER" id="PTHR13169">
    <property type="entry name" value="UBIQUITIN-LIKE PROTEIN 3 HCG-1 PROTEIN"/>
    <property type="match status" value="1"/>
</dbReference>
<dbReference type="Pfam" id="PF13881">
    <property type="entry name" value="Rad60-SLD_2"/>
    <property type="match status" value="1"/>
</dbReference>
<dbReference type="PROSITE" id="PS50053">
    <property type="entry name" value="UBIQUITIN_2"/>
    <property type="match status" value="1"/>
</dbReference>
<keyword evidence="3" id="KW-1185">Reference proteome</keyword>
<dbReference type="AlphaFoldDB" id="A0A699ZED9"/>
<evidence type="ECO:0000259" key="1">
    <source>
        <dbReference type="PROSITE" id="PS50053"/>
    </source>
</evidence>
<evidence type="ECO:0000313" key="2">
    <source>
        <dbReference type="EMBL" id="GFH13902.1"/>
    </source>
</evidence>
<dbReference type="PANTHER" id="PTHR13169:SF0">
    <property type="entry name" value="UBIQUITIN-LIKE PROTEIN 3"/>
    <property type="match status" value="1"/>
</dbReference>
<dbReference type="InterPro" id="IPR029071">
    <property type="entry name" value="Ubiquitin-like_domsf"/>
</dbReference>
<sequence>MAEGSTLHIKFRTTNGDVGPLSFSDSQTVQQAKEKLWAEWPKEGPLSKEAPSSPNDIRLILGGKYVDAGKTLKEYRKDMGDIGLDSVVFFHMIVRPVPNPAKAGGAPSPKEEVQKQSCACERLRPRKRCRNSRVPVSFADACHSSPSHEILHTPRRCKARHSLAAMVAIGSRSLLVCTADWQCSLQVPSSMGSLSAAAVQQQG</sequence>
<gene>
    <name evidence="2" type="ORF">HaLaN_09866</name>
</gene>
<dbReference type="InterPro" id="IPR000626">
    <property type="entry name" value="Ubiquitin-like_dom"/>
</dbReference>
<dbReference type="SUPFAM" id="SSF54236">
    <property type="entry name" value="Ubiquitin-like"/>
    <property type="match status" value="1"/>
</dbReference>
<dbReference type="Gene3D" id="3.10.20.90">
    <property type="entry name" value="Phosphatidylinositol 3-kinase Catalytic Subunit, Chain A, domain 1"/>
    <property type="match status" value="1"/>
</dbReference>
<feature type="domain" description="Ubiquitin-like" evidence="1">
    <location>
        <begin position="7"/>
        <end position="75"/>
    </location>
</feature>
<protein>
    <submittedName>
        <fullName evidence="2">Ubiquitin-like domain-containing protein</fullName>
    </submittedName>
</protein>
<reference evidence="2 3" key="1">
    <citation type="submission" date="2020-02" db="EMBL/GenBank/DDBJ databases">
        <title>Draft genome sequence of Haematococcus lacustris strain NIES-144.</title>
        <authorList>
            <person name="Morimoto D."/>
            <person name="Nakagawa S."/>
            <person name="Yoshida T."/>
            <person name="Sawayama S."/>
        </authorList>
    </citation>
    <scope>NUCLEOTIDE SEQUENCE [LARGE SCALE GENOMIC DNA]</scope>
    <source>
        <strain evidence="2 3">NIES-144</strain>
    </source>
</reference>
<name>A0A699ZED9_HAELA</name>